<dbReference type="PANTHER" id="PTHR33048">
    <property type="entry name" value="PTH11-LIKE INTEGRAL MEMBRANE PROTEIN (AFU_ORTHOLOGUE AFUA_5G11245)"/>
    <property type="match status" value="1"/>
</dbReference>
<comment type="similarity">
    <text evidence="5">Belongs to the SAT4 family.</text>
</comment>
<dbReference type="InterPro" id="IPR049326">
    <property type="entry name" value="Rhodopsin_dom_fungi"/>
</dbReference>
<dbReference type="AlphaFoldDB" id="A0AAE0K1E3"/>
<sequence>MEDQPQARLAQHFAQHTSAWALAFTKLSIACMLFRLRQDSKAWRIFLSGMMLWAMVSGITASALLFSTCKPLRAMWDFTTPNFECLPIPVITQGILATAVMAVRTLRERMVVALVMGLGLVASAASICKIVNVTSKNLSGDALVDGVDVTFWGMLETQLAIIAACVPCLKRMMENDLRRLGLMTRTEPSKFYYMDQQNSANATQRNNQTANTNMGNATMLGDLGTDNEDAVPVLKNNIRMHQGSAGDSEHGSRQESWEMADGKM</sequence>
<comment type="subcellular location">
    <subcellularLocation>
        <location evidence="1">Membrane</location>
        <topology evidence="1">Multi-pass membrane protein</topology>
    </subcellularLocation>
</comment>
<dbReference type="GO" id="GO:0016020">
    <property type="term" value="C:membrane"/>
    <property type="evidence" value="ECO:0007669"/>
    <property type="project" value="UniProtKB-SubCell"/>
</dbReference>
<feature type="transmembrane region" description="Helical" evidence="7">
    <location>
        <begin position="86"/>
        <end position="103"/>
    </location>
</feature>
<proteinExistence type="inferred from homology"/>
<evidence type="ECO:0000313" key="10">
    <source>
        <dbReference type="Proteomes" id="UP001285441"/>
    </source>
</evidence>
<dbReference type="InterPro" id="IPR052337">
    <property type="entry name" value="SAT4-like"/>
</dbReference>
<dbReference type="Proteomes" id="UP001285441">
    <property type="component" value="Unassembled WGS sequence"/>
</dbReference>
<evidence type="ECO:0000256" key="4">
    <source>
        <dbReference type="ARBA" id="ARBA00023136"/>
    </source>
</evidence>
<feature type="transmembrane region" description="Helical" evidence="7">
    <location>
        <begin position="43"/>
        <end position="66"/>
    </location>
</feature>
<evidence type="ECO:0000256" key="3">
    <source>
        <dbReference type="ARBA" id="ARBA00022989"/>
    </source>
</evidence>
<keyword evidence="2 7" id="KW-0812">Transmembrane</keyword>
<protein>
    <recommendedName>
        <fullName evidence="8">Rhodopsin domain-containing protein</fullName>
    </recommendedName>
</protein>
<accession>A0AAE0K1E3</accession>
<evidence type="ECO:0000256" key="2">
    <source>
        <dbReference type="ARBA" id="ARBA00022692"/>
    </source>
</evidence>
<dbReference type="PANTHER" id="PTHR33048:SF129">
    <property type="entry name" value="INTEGRAL MEMBRANE PROTEIN-RELATED"/>
    <property type="match status" value="1"/>
</dbReference>
<feature type="compositionally biased region" description="Basic and acidic residues" evidence="6">
    <location>
        <begin position="247"/>
        <end position="264"/>
    </location>
</feature>
<comment type="caution">
    <text evidence="9">The sequence shown here is derived from an EMBL/GenBank/DDBJ whole genome shotgun (WGS) entry which is preliminary data.</text>
</comment>
<gene>
    <name evidence="9" type="ORF">B0H63DRAFT_534402</name>
</gene>
<evidence type="ECO:0000256" key="6">
    <source>
        <dbReference type="SAM" id="MobiDB-lite"/>
    </source>
</evidence>
<evidence type="ECO:0000259" key="8">
    <source>
        <dbReference type="Pfam" id="PF20684"/>
    </source>
</evidence>
<feature type="domain" description="Rhodopsin" evidence="8">
    <location>
        <begin position="10"/>
        <end position="174"/>
    </location>
</feature>
<reference evidence="9" key="2">
    <citation type="submission" date="2023-06" db="EMBL/GenBank/DDBJ databases">
        <authorList>
            <consortium name="Lawrence Berkeley National Laboratory"/>
            <person name="Haridas S."/>
            <person name="Hensen N."/>
            <person name="Bonometti L."/>
            <person name="Westerberg I."/>
            <person name="Brannstrom I.O."/>
            <person name="Guillou S."/>
            <person name="Cros-Aarteil S."/>
            <person name="Calhoun S."/>
            <person name="Kuo A."/>
            <person name="Mondo S."/>
            <person name="Pangilinan J."/>
            <person name="Riley R."/>
            <person name="LaButti K."/>
            <person name="Andreopoulos B."/>
            <person name="Lipzen A."/>
            <person name="Chen C."/>
            <person name="Yanf M."/>
            <person name="Daum C."/>
            <person name="Ng V."/>
            <person name="Clum A."/>
            <person name="Steindorff A."/>
            <person name="Ohm R."/>
            <person name="Martin F."/>
            <person name="Silar P."/>
            <person name="Natvig D."/>
            <person name="Lalanne C."/>
            <person name="Gautier V."/>
            <person name="Ament-velasquez S.L."/>
            <person name="Kruys A."/>
            <person name="Hutchinson M.I."/>
            <person name="Powell A.J."/>
            <person name="Barry K."/>
            <person name="Miller A.N."/>
            <person name="Grigoriev I.V."/>
            <person name="Debuchy R."/>
            <person name="Gladieux P."/>
            <person name="Thoren M.H."/>
            <person name="Johannesson H."/>
        </authorList>
    </citation>
    <scope>NUCLEOTIDE SEQUENCE</scope>
    <source>
        <strain evidence="9">CBS 232.78</strain>
    </source>
</reference>
<keyword evidence="3 7" id="KW-1133">Transmembrane helix</keyword>
<keyword evidence="4 7" id="KW-0472">Membrane</keyword>
<evidence type="ECO:0000256" key="7">
    <source>
        <dbReference type="SAM" id="Phobius"/>
    </source>
</evidence>
<name>A0AAE0K1E3_9PEZI</name>
<evidence type="ECO:0000313" key="9">
    <source>
        <dbReference type="EMBL" id="KAK3368259.1"/>
    </source>
</evidence>
<evidence type="ECO:0000256" key="5">
    <source>
        <dbReference type="ARBA" id="ARBA00038359"/>
    </source>
</evidence>
<keyword evidence="10" id="KW-1185">Reference proteome</keyword>
<dbReference type="Pfam" id="PF20684">
    <property type="entry name" value="Fung_rhodopsin"/>
    <property type="match status" value="1"/>
</dbReference>
<reference evidence="9" key="1">
    <citation type="journal article" date="2023" name="Mol. Phylogenet. Evol.">
        <title>Genome-scale phylogeny and comparative genomics of the fungal order Sordariales.</title>
        <authorList>
            <person name="Hensen N."/>
            <person name="Bonometti L."/>
            <person name="Westerberg I."/>
            <person name="Brannstrom I.O."/>
            <person name="Guillou S."/>
            <person name="Cros-Aarteil S."/>
            <person name="Calhoun S."/>
            <person name="Haridas S."/>
            <person name="Kuo A."/>
            <person name="Mondo S."/>
            <person name="Pangilinan J."/>
            <person name="Riley R."/>
            <person name="LaButti K."/>
            <person name="Andreopoulos B."/>
            <person name="Lipzen A."/>
            <person name="Chen C."/>
            <person name="Yan M."/>
            <person name="Daum C."/>
            <person name="Ng V."/>
            <person name="Clum A."/>
            <person name="Steindorff A."/>
            <person name="Ohm R.A."/>
            <person name="Martin F."/>
            <person name="Silar P."/>
            <person name="Natvig D.O."/>
            <person name="Lalanne C."/>
            <person name="Gautier V."/>
            <person name="Ament-Velasquez S.L."/>
            <person name="Kruys A."/>
            <person name="Hutchinson M.I."/>
            <person name="Powell A.J."/>
            <person name="Barry K."/>
            <person name="Miller A.N."/>
            <person name="Grigoriev I.V."/>
            <person name="Debuchy R."/>
            <person name="Gladieux P."/>
            <person name="Hiltunen Thoren M."/>
            <person name="Johannesson H."/>
        </authorList>
    </citation>
    <scope>NUCLEOTIDE SEQUENCE</scope>
    <source>
        <strain evidence="9">CBS 232.78</strain>
    </source>
</reference>
<organism evidence="9 10">
    <name type="scientific">Podospora didyma</name>
    <dbReference type="NCBI Taxonomy" id="330526"/>
    <lineage>
        <taxon>Eukaryota</taxon>
        <taxon>Fungi</taxon>
        <taxon>Dikarya</taxon>
        <taxon>Ascomycota</taxon>
        <taxon>Pezizomycotina</taxon>
        <taxon>Sordariomycetes</taxon>
        <taxon>Sordariomycetidae</taxon>
        <taxon>Sordariales</taxon>
        <taxon>Podosporaceae</taxon>
        <taxon>Podospora</taxon>
    </lineage>
</organism>
<feature type="transmembrane region" description="Helical" evidence="7">
    <location>
        <begin position="110"/>
        <end position="131"/>
    </location>
</feature>
<dbReference type="EMBL" id="JAULSW010000010">
    <property type="protein sequence ID" value="KAK3368259.1"/>
    <property type="molecule type" value="Genomic_DNA"/>
</dbReference>
<evidence type="ECO:0000256" key="1">
    <source>
        <dbReference type="ARBA" id="ARBA00004141"/>
    </source>
</evidence>
<feature type="region of interest" description="Disordered" evidence="6">
    <location>
        <begin position="241"/>
        <end position="264"/>
    </location>
</feature>
<feature type="transmembrane region" description="Helical" evidence="7">
    <location>
        <begin position="151"/>
        <end position="169"/>
    </location>
</feature>